<evidence type="ECO:0000313" key="2">
    <source>
        <dbReference type="Proteomes" id="UP000053268"/>
    </source>
</evidence>
<name>A0A194PML9_PAPXU</name>
<dbReference type="Proteomes" id="UP000053268">
    <property type="component" value="Unassembled WGS sequence"/>
</dbReference>
<dbReference type="AlphaFoldDB" id="A0A194PML9"/>
<protein>
    <submittedName>
        <fullName evidence="1">Uncharacterized protein</fullName>
    </submittedName>
</protein>
<accession>A0A194PML9</accession>
<keyword evidence="2" id="KW-1185">Reference proteome</keyword>
<dbReference type="EMBL" id="KQ459601">
    <property type="protein sequence ID" value="KPI93979.1"/>
    <property type="molecule type" value="Genomic_DNA"/>
</dbReference>
<organism evidence="1 2">
    <name type="scientific">Papilio xuthus</name>
    <name type="common">Asian swallowtail butterfly</name>
    <dbReference type="NCBI Taxonomy" id="66420"/>
    <lineage>
        <taxon>Eukaryota</taxon>
        <taxon>Metazoa</taxon>
        <taxon>Ecdysozoa</taxon>
        <taxon>Arthropoda</taxon>
        <taxon>Hexapoda</taxon>
        <taxon>Insecta</taxon>
        <taxon>Pterygota</taxon>
        <taxon>Neoptera</taxon>
        <taxon>Endopterygota</taxon>
        <taxon>Lepidoptera</taxon>
        <taxon>Glossata</taxon>
        <taxon>Ditrysia</taxon>
        <taxon>Papilionoidea</taxon>
        <taxon>Papilionidae</taxon>
        <taxon>Papilioninae</taxon>
        <taxon>Papilio</taxon>
    </lineage>
</organism>
<proteinExistence type="predicted"/>
<sequence>MRQREGSGVGGGRAEQHKDFFTRNRHPADIINVSADLASQLFANVTTTQRKPAPQMRDYLFGLG</sequence>
<reference evidence="1 2" key="1">
    <citation type="journal article" date="2015" name="Nat. Commun.">
        <title>Outbred genome sequencing and CRISPR/Cas9 gene editing in butterflies.</title>
        <authorList>
            <person name="Li X."/>
            <person name="Fan D."/>
            <person name="Zhang W."/>
            <person name="Liu G."/>
            <person name="Zhang L."/>
            <person name="Zhao L."/>
            <person name="Fang X."/>
            <person name="Chen L."/>
            <person name="Dong Y."/>
            <person name="Chen Y."/>
            <person name="Ding Y."/>
            <person name="Zhao R."/>
            <person name="Feng M."/>
            <person name="Zhu Y."/>
            <person name="Feng Y."/>
            <person name="Jiang X."/>
            <person name="Zhu D."/>
            <person name="Xiang H."/>
            <person name="Feng X."/>
            <person name="Li S."/>
            <person name="Wang J."/>
            <person name="Zhang G."/>
            <person name="Kronforst M.R."/>
            <person name="Wang W."/>
        </authorList>
    </citation>
    <scope>NUCLEOTIDE SEQUENCE [LARGE SCALE GENOMIC DNA]</scope>
    <source>
        <strain evidence="1">Ya'a_city_454_Px</strain>
        <tissue evidence="1">Whole body</tissue>
    </source>
</reference>
<gene>
    <name evidence="1" type="ORF">RR46_13144</name>
</gene>
<evidence type="ECO:0000313" key="1">
    <source>
        <dbReference type="EMBL" id="KPI93979.1"/>
    </source>
</evidence>